<proteinExistence type="predicted"/>
<reference evidence="1 2" key="1">
    <citation type="submission" date="2019-03" db="EMBL/GenBank/DDBJ databases">
        <title>Sequencing 23 genomes of Wallemia ichthyophaga.</title>
        <authorList>
            <person name="Gostincar C."/>
        </authorList>
    </citation>
    <scope>NUCLEOTIDE SEQUENCE [LARGE SCALE GENOMIC DNA]</scope>
    <source>
        <strain evidence="1 2">EXF-8621</strain>
    </source>
</reference>
<dbReference type="EMBL" id="SPOF01000069">
    <property type="protein sequence ID" value="TIB08004.1"/>
    <property type="molecule type" value="Genomic_DNA"/>
</dbReference>
<dbReference type="OrthoDB" id="10438075at2759"/>
<protein>
    <submittedName>
        <fullName evidence="1">Uncharacterized protein</fullName>
    </submittedName>
</protein>
<evidence type="ECO:0000313" key="2">
    <source>
        <dbReference type="Proteomes" id="UP000306954"/>
    </source>
</evidence>
<gene>
    <name evidence="1" type="ORF">E3P90_03836</name>
</gene>
<accession>A0A4T0EX38</accession>
<name>A0A4T0EX38_WALIC</name>
<organism evidence="1 2">
    <name type="scientific">Wallemia ichthyophaga</name>
    <dbReference type="NCBI Taxonomy" id="245174"/>
    <lineage>
        <taxon>Eukaryota</taxon>
        <taxon>Fungi</taxon>
        <taxon>Dikarya</taxon>
        <taxon>Basidiomycota</taxon>
        <taxon>Wallemiomycotina</taxon>
        <taxon>Wallemiomycetes</taxon>
        <taxon>Wallemiales</taxon>
        <taxon>Wallemiaceae</taxon>
        <taxon>Wallemia</taxon>
    </lineage>
</organism>
<sequence length="91" mass="10339">MFRSKLRLFKKFTSRLFHRSTPTAAVDELLLPPSNSLHSIYMGSSSLKEAFSEALQDPEIVLTRFKPSQNAKTVVQLSDLVEGQSVRVENW</sequence>
<evidence type="ECO:0000313" key="1">
    <source>
        <dbReference type="EMBL" id="TIB08004.1"/>
    </source>
</evidence>
<comment type="caution">
    <text evidence="1">The sequence shown here is derived from an EMBL/GenBank/DDBJ whole genome shotgun (WGS) entry which is preliminary data.</text>
</comment>
<dbReference type="Proteomes" id="UP000306954">
    <property type="component" value="Unassembled WGS sequence"/>
</dbReference>
<dbReference type="AlphaFoldDB" id="A0A4T0EX38"/>